<dbReference type="EMBL" id="CP001742">
    <property type="protein sequence ID" value="ADL19886.1"/>
    <property type="molecule type" value="Genomic_DNA"/>
</dbReference>
<organism evidence="2 3">
    <name type="scientific">Acidilobus saccharovorans (strain DSM 16705 / JCM 18335 / VKM B-2471 / 345-15)</name>
    <dbReference type="NCBI Taxonomy" id="666510"/>
    <lineage>
        <taxon>Archaea</taxon>
        <taxon>Thermoproteota</taxon>
        <taxon>Thermoprotei</taxon>
        <taxon>Acidilobales</taxon>
        <taxon>Acidilobaceae</taxon>
        <taxon>Acidilobus</taxon>
    </lineage>
</organism>
<dbReference type="Proteomes" id="UP000000346">
    <property type="component" value="Chromosome"/>
</dbReference>
<gene>
    <name evidence="2" type="ordered locus">ASAC_1481</name>
</gene>
<reference evidence="2 3" key="1">
    <citation type="journal article" date="2010" name="Appl. Environ. Microbiol.">
        <title>The genome sequence of the crenarchaeon Acidilobus saccharovorans supports a new order, Acidilobales, and suggests an important ecological role in terrestrial acidic hot springs.</title>
        <authorList>
            <person name="Mardanov A.V."/>
            <person name="Svetlitchnyi V.A."/>
            <person name="Beletsky A.V."/>
            <person name="Prokofeva M.I."/>
            <person name="Bonch-Osmolovskaya E.A."/>
            <person name="Ravin N.V."/>
            <person name="Skryabin K.G."/>
        </authorList>
    </citation>
    <scope>NUCLEOTIDE SEQUENCE [LARGE SCALE GENOMIC DNA]</scope>
    <source>
        <strain evidence="3">DSM 16705 / JCM 18335 / VKM B-2471 / 345-15</strain>
    </source>
</reference>
<dbReference type="KEGG" id="asc:ASAC_1481"/>
<feature type="domain" description="Ribbon-helix-helix protein CopG" evidence="1">
    <location>
        <begin position="2"/>
        <end position="39"/>
    </location>
</feature>
<dbReference type="STRING" id="666510.ASAC_1481"/>
<dbReference type="HOGENOM" id="CLU_206914_0_0_2"/>
<dbReference type="GO" id="GO:0006355">
    <property type="term" value="P:regulation of DNA-templated transcription"/>
    <property type="evidence" value="ECO:0007669"/>
    <property type="project" value="InterPro"/>
</dbReference>
<dbReference type="RefSeq" id="WP_013267398.1">
    <property type="nucleotide sequence ID" value="NC_014374.1"/>
</dbReference>
<evidence type="ECO:0000313" key="3">
    <source>
        <dbReference type="Proteomes" id="UP000000346"/>
    </source>
</evidence>
<dbReference type="AlphaFoldDB" id="D9PZ99"/>
<dbReference type="SUPFAM" id="SSF47598">
    <property type="entry name" value="Ribbon-helix-helix"/>
    <property type="match status" value="1"/>
</dbReference>
<name>D9PZ99_ACIS3</name>
<evidence type="ECO:0000259" key="1">
    <source>
        <dbReference type="Pfam" id="PF01402"/>
    </source>
</evidence>
<proteinExistence type="predicted"/>
<dbReference type="InterPro" id="IPR002145">
    <property type="entry name" value="CopG"/>
</dbReference>
<sequence>MKVLSFKLEDDLLELLEEYSRKRNIPKSEVIRRALRQYISADRDRPYVGKYIKIYT</sequence>
<protein>
    <recommendedName>
        <fullName evidence="1">Ribbon-helix-helix protein CopG domain-containing protein</fullName>
    </recommendedName>
</protein>
<keyword evidence="3" id="KW-1185">Reference proteome</keyword>
<dbReference type="InParanoid" id="D9PZ99"/>
<accession>D9PZ99</accession>
<dbReference type="GeneID" id="9499740"/>
<dbReference type="InterPro" id="IPR013321">
    <property type="entry name" value="Arc_rbn_hlx_hlx"/>
</dbReference>
<evidence type="ECO:0000313" key="2">
    <source>
        <dbReference type="EMBL" id="ADL19886.1"/>
    </source>
</evidence>
<dbReference type="Pfam" id="PF01402">
    <property type="entry name" value="RHH_1"/>
    <property type="match status" value="1"/>
</dbReference>
<dbReference type="eggNOG" id="arCOG13733">
    <property type="taxonomic scope" value="Archaea"/>
</dbReference>
<dbReference type="OrthoDB" id="45923at2157"/>
<dbReference type="InterPro" id="IPR010985">
    <property type="entry name" value="Ribbon_hlx_hlx"/>
</dbReference>
<dbReference type="Gene3D" id="1.10.1220.10">
    <property type="entry name" value="Met repressor-like"/>
    <property type="match status" value="1"/>
</dbReference>